<dbReference type="Proteomes" id="UP000175829">
    <property type="component" value="Unassembled WGS sequence"/>
</dbReference>
<keyword evidence="4 9" id="KW-0812">Transmembrane</keyword>
<feature type="compositionally biased region" description="Low complexity" evidence="10">
    <location>
        <begin position="159"/>
        <end position="177"/>
    </location>
</feature>
<keyword evidence="7 9" id="KW-0472">Membrane</keyword>
<dbReference type="AlphaFoldDB" id="A0A1E7K094"/>
<evidence type="ECO:0000256" key="9">
    <source>
        <dbReference type="HAMAP-Rule" id="MF_00115"/>
    </source>
</evidence>
<evidence type="ECO:0000256" key="7">
    <source>
        <dbReference type="ARBA" id="ARBA00023136"/>
    </source>
</evidence>
<gene>
    <name evidence="9" type="primary">mscL</name>
    <name evidence="11" type="ORF">AN217_05045</name>
</gene>
<keyword evidence="2 9" id="KW-0813">Transport</keyword>
<evidence type="ECO:0000313" key="12">
    <source>
        <dbReference type="Proteomes" id="UP000175829"/>
    </source>
</evidence>
<evidence type="ECO:0000313" key="11">
    <source>
        <dbReference type="EMBL" id="OEU97344.1"/>
    </source>
</evidence>
<dbReference type="EMBL" id="LJGV01000022">
    <property type="protein sequence ID" value="OEU97344.1"/>
    <property type="molecule type" value="Genomic_DNA"/>
</dbReference>
<dbReference type="PRINTS" id="PR01264">
    <property type="entry name" value="MECHCHANNEL"/>
</dbReference>
<dbReference type="SUPFAM" id="SSF81330">
    <property type="entry name" value="Gated mechanosensitive channel"/>
    <property type="match status" value="1"/>
</dbReference>
<evidence type="ECO:0000256" key="10">
    <source>
        <dbReference type="SAM" id="MobiDB-lite"/>
    </source>
</evidence>
<feature type="transmembrane region" description="Helical" evidence="9">
    <location>
        <begin position="20"/>
        <end position="39"/>
    </location>
</feature>
<dbReference type="PANTHER" id="PTHR30266">
    <property type="entry name" value="MECHANOSENSITIVE CHANNEL MSCL"/>
    <property type="match status" value="1"/>
</dbReference>
<sequence>MSNDTPAPEKKGVLTGFREFLMRGNVVELAVAVVIGAAFSKIVEAVVNGFINPLVGAIGTKDLDKYRSCLKGPCEVSPTGEVTSGIPINWGPVLSATLTFVITAAVVYFLMILPMNRFNERRAAKAAPEETAPEEAGKTEVELLTEIRDALLAQREGGSDPAESPASAGAATAADSPVGPQRDGGAGTRK</sequence>
<reference evidence="11 12" key="1">
    <citation type="journal article" date="2016" name="Front. Microbiol.">
        <title>Comparative Genomics Analysis of Streptomyces Species Reveals Their Adaptation to the Marine Environment and Their Diversity at the Genomic Level.</title>
        <authorList>
            <person name="Tian X."/>
            <person name="Zhang Z."/>
            <person name="Yang T."/>
            <person name="Chen M."/>
            <person name="Li J."/>
            <person name="Chen F."/>
            <person name="Yang J."/>
            <person name="Li W."/>
            <person name="Zhang B."/>
            <person name="Zhang Z."/>
            <person name="Wu J."/>
            <person name="Zhang C."/>
            <person name="Long L."/>
            <person name="Xiao J."/>
        </authorList>
    </citation>
    <scope>NUCLEOTIDE SEQUENCE [LARGE SCALE GENOMIC DNA]</scope>
    <source>
        <strain evidence="11 12">SCSIO M10379</strain>
    </source>
</reference>
<comment type="caution">
    <text evidence="11">The sequence shown here is derived from an EMBL/GenBank/DDBJ whole genome shotgun (WGS) entry which is preliminary data.</text>
</comment>
<comment type="subunit">
    <text evidence="9">Homopentamer.</text>
</comment>
<feature type="region of interest" description="Disordered" evidence="10">
    <location>
        <begin position="150"/>
        <end position="190"/>
    </location>
</feature>
<dbReference type="InterPro" id="IPR037673">
    <property type="entry name" value="MSC/AndL"/>
</dbReference>
<keyword evidence="3 9" id="KW-1003">Cell membrane</keyword>
<evidence type="ECO:0000256" key="4">
    <source>
        <dbReference type="ARBA" id="ARBA00022692"/>
    </source>
</evidence>
<evidence type="ECO:0000256" key="6">
    <source>
        <dbReference type="ARBA" id="ARBA00023065"/>
    </source>
</evidence>
<feature type="transmembrane region" description="Helical" evidence="9">
    <location>
        <begin position="93"/>
        <end position="113"/>
    </location>
</feature>
<keyword evidence="8 9" id="KW-0407">Ion channel</keyword>
<proteinExistence type="inferred from homology"/>
<dbReference type="GO" id="GO:0005886">
    <property type="term" value="C:plasma membrane"/>
    <property type="evidence" value="ECO:0007669"/>
    <property type="project" value="UniProtKB-SubCell"/>
</dbReference>
<dbReference type="NCBIfam" id="TIGR00220">
    <property type="entry name" value="mscL"/>
    <property type="match status" value="1"/>
</dbReference>
<protein>
    <recommendedName>
        <fullName evidence="9">Large-conductance mechanosensitive channel</fullName>
    </recommendedName>
</protein>
<dbReference type="InterPro" id="IPR001185">
    <property type="entry name" value="MS_channel"/>
</dbReference>
<accession>A0A1E7K094</accession>
<organism evidence="11 12">
    <name type="scientific">Streptomyces qinglanensis</name>
    <dbReference type="NCBI Taxonomy" id="943816"/>
    <lineage>
        <taxon>Bacteria</taxon>
        <taxon>Bacillati</taxon>
        <taxon>Actinomycetota</taxon>
        <taxon>Actinomycetes</taxon>
        <taxon>Kitasatosporales</taxon>
        <taxon>Streptomycetaceae</taxon>
        <taxon>Streptomyces</taxon>
    </lineage>
</organism>
<dbReference type="PANTHER" id="PTHR30266:SF2">
    <property type="entry name" value="LARGE-CONDUCTANCE MECHANOSENSITIVE CHANNEL"/>
    <property type="match status" value="1"/>
</dbReference>
<keyword evidence="6 9" id="KW-0406">Ion transport</keyword>
<comment type="subcellular location">
    <subcellularLocation>
        <location evidence="9">Cell membrane</location>
        <topology evidence="9">Multi-pass membrane protein</topology>
    </subcellularLocation>
    <subcellularLocation>
        <location evidence="1">Membrane</location>
        <topology evidence="1">Multi-pass membrane protein</topology>
    </subcellularLocation>
</comment>
<dbReference type="InterPro" id="IPR036019">
    <property type="entry name" value="MscL_channel"/>
</dbReference>
<evidence type="ECO:0000256" key="3">
    <source>
        <dbReference type="ARBA" id="ARBA00022475"/>
    </source>
</evidence>
<dbReference type="RefSeq" id="WP_069990955.1">
    <property type="nucleotide sequence ID" value="NZ_LJGV01000022.1"/>
</dbReference>
<dbReference type="Pfam" id="PF01741">
    <property type="entry name" value="MscL"/>
    <property type="match status" value="1"/>
</dbReference>
<comment type="function">
    <text evidence="9">Channel that opens in response to stretch forces in the membrane lipid bilayer. May participate in the regulation of osmotic pressure changes within the cell.</text>
</comment>
<evidence type="ECO:0000256" key="5">
    <source>
        <dbReference type="ARBA" id="ARBA00022989"/>
    </source>
</evidence>
<evidence type="ECO:0000256" key="2">
    <source>
        <dbReference type="ARBA" id="ARBA00022448"/>
    </source>
</evidence>
<dbReference type="GO" id="GO:0008381">
    <property type="term" value="F:mechanosensitive monoatomic ion channel activity"/>
    <property type="evidence" value="ECO:0007669"/>
    <property type="project" value="UniProtKB-UniRule"/>
</dbReference>
<evidence type="ECO:0000256" key="1">
    <source>
        <dbReference type="ARBA" id="ARBA00004141"/>
    </source>
</evidence>
<keyword evidence="5 9" id="KW-1133">Transmembrane helix</keyword>
<dbReference type="Gene3D" id="1.10.1200.120">
    <property type="entry name" value="Large-conductance mechanosensitive channel, MscL, domain 1"/>
    <property type="match status" value="1"/>
</dbReference>
<dbReference type="PATRIC" id="fig|943816.4.peg.355"/>
<comment type="similarity">
    <text evidence="9">Belongs to the MscL family.</text>
</comment>
<dbReference type="FunFam" id="1.10.1200.120:FF:000007">
    <property type="entry name" value="Large-conductance mechanosensitive channel"/>
    <property type="match status" value="1"/>
</dbReference>
<name>A0A1E7K094_9ACTN</name>
<dbReference type="HAMAP" id="MF_00115">
    <property type="entry name" value="MscL"/>
    <property type="match status" value="1"/>
</dbReference>
<evidence type="ECO:0000256" key="8">
    <source>
        <dbReference type="ARBA" id="ARBA00023303"/>
    </source>
</evidence>